<sequence length="235" mass="25109">MRSPLTLMIMAALLPNVFAFTGKTCRIMPLGASITFGVGSSQGNGYRDDLYNLLERDGNVVNMVGQNPAAGSTFKDKDTEGWPGAIIDEVAAKMRISMPINRPNIATVLCGTNDMTRNIDVGNAPARMGKLIDDLLNFPPLTMVVVSSLPANANQQAQARINAYNAALPGVAQQRANAGRWVLFADCGRSVGVNDLVDGTHPNDAAYERIGKCFYDAIVEGERRGWLAAVQGPAP</sequence>
<dbReference type="InterPro" id="IPR036514">
    <property type="entry name" value="SGNH_hydro_sf"/>
</dbReference>
<gene>
    <name evidence="3" type="ORF">FA13DRAFT_1739364</name>
</gene>
<feature type="domain" description="SGNH hydrolase-type esterase" evidence="2">
    <location>
        <begin position="30"/>
        <end position="209"/>
    </location>
</feature>
<proteinExistence type="predicted"/>
<dbReference type="GO" id="GO:0004622">
    <property type="term" value="F:phosphatidylcholine lysophospholipase activity"/>
    <property type="evidence" value="ECO:0007669"/>
    <property type="project" value="TreeGrafter"/>
</dbReference>
<dbReference type="SUPFAM" id="SSF52266">
    <property type="entry name" value="SGNH hydrolase"/>
    <property type="match status" value="1"/>
</dbReference>
<dbReference type="OrthoDB" id="2119228at2759"/>
<dbReference type="Proteomes" id="UP000298030">
    <property type="component" value="Unassembled WGS sequence"/>
</dbReference>
<feature type="chain" id="PRO_5021448582" evidence="1">
    <location>
        <begin position="20"/>
        <end position="235"/>
    </location>
</feature>
<dbReference type="Gene3D" id="3.40.50.1110">
    <property type="entry name" value="SGNH hydrolase"/>
    <property type="match status" value="1"/>
</dbReference>
<dbReference type="PANTHER" id="PTHR30383">
    <property type="entry name" value="THIOESTERASE 1/PROTEASE 1/LYSOPHOSPHOLIPASE L1"/>
    <property type="match status" value="1"/>
</dbReference>
<organism evidence="3 4">
    <name type="scientific">Coprinellus micaceus</name>
    <name type="common">Glistening ink-cap mushroom</name>
    <name type="synonym">Coprinus micaceus</name>
    <dbReference type="NCBI Taxonomy" id="71717"/>
    <lineage>
        <taxon>Eukaryota</taxon>
        <taxon>Fungi</taxon>
        <taxon>Dikarya</taxon>
        <taxon>Basidiomycota</taxon>
        <taxon>Agaricomycotina</taxon>
        <taxon>Agaricomycetes</taxon>
        <taxon>Agaricomycetidae</taxon>
        <taxon>Agaricales</taxon>
        <taxon>Agaricineae</taxon>
        <taxon>Psathyrellaceae</taxon>
        <taxon>Coprinellus</taxon>
    </lineage>
</organism>
<dbReference type="CDD" id="cd01833">
    <property type="entry name" value="XynB_like"/>
    <property type="match status" value="1"/>
</dbReference>
<comment type="caution">
    <text evidence="3">The sequence shown here is derived from an EMBL/GenBank/DDBJ whole genome shotgun (WGS) entry which is preliminary data.</text>
</comment>
<accession>A0A4Y7SRJ4</accession>
<keyword evidence="1" id="KW-0732">Signal</keyword>
<evidence type="ECO:0000313" key="3">
    <source>
        <dbReference type="EMBL" id="TEB24331.1"/>
    </source>
</evidence>
<evidence type="ECO:0000259" key="2">
    <source>
        <dbReference type="Pfam" id="PF13472"/>
    </source>
</evidence>
<evidence type="ECO:0000313" key="4">
    <source>
        <dbReference type="Proteomes" id="UP000298030"/>
    </source>
</evidence>
<dbReference type="PANTHER" id="PTHR30383:SF31">
    <property type="entry name" value="SGNH HYDROLASE-TYPE ESTERASE DOMAIN-CONTAINING PROTEIN-RELATED"/>
    <property type="match status" value="1"/>
</dbReference>
<reference evidence="3 4" key="1">
    <citation type="journal article" date="2019" name="Nat. Ecol. Evol.">
        <title>Megaphylogeny resolves global patterns of mushroom evolution.</title>
        <authorList>
            <person name="Varga T."/>
            <person name="Krizsan K."/>
            <person name="Foldi C."/>
            <person name="Dima B."/>
            <person name="Sanchez-Garcia M."/>
            <person name="Sanchez-Ramirez S."/>
            <person name="Szollosi G.J."/>
            <person name="Szarkandi J.G."/>
            <person name="Papp V."/>
            <person name="Albert L."/>
            <person name="Andreopoulos W."/>
            <person name="Angelini C."/>
            <person name="Antonin V."/>
            <person name="Barry K.W."/>
            <person name="Bougher N.L."/>
            <person name="Buchanan P."/>
            <person name="Buyck B."/>
            <person name="Bense V."/>
            <person name="Catcheside P."/>
            <person name="Chovatia M."/>
            <person name="Cooper J."/>
            <person name="Damon W."/>
            <person name="Desjardin D."/>
            <person name="Finy P."/>
            <person name="Geml J."/>
            <person name="Haridas S."/>
            <person name="Hughes K."/>
            <person name="Justo A."/>
            <person name="Karasinski D."/>
            <person name="Kautmanova I."/>
            <person name="Kiss B."/>
            <person name="Kocsube S."/>
            <person name="Kotiranta H."/>
            <person name="LaButti K.M."/>
            <person name="Lechner B.E."/>
            <person name="Liimatainen K."/>
            <person name="Lipzen A."/>
            <person name="Lukacs Z."/>
            <person name="Mihaltcheva S."/>
            <person name="Morgado L.N."/>
            <person name="Niskanen T."/>
            <person name="Noordeloos M.E."/>
            <person name="Ohm R.A."/>
            <person name="Ortiz-Santana B."/>
            <person name="Ovrebo C."/>
            <person name="Racz N."/>
            <person name="Riley R."/>
            <person name="Savchenko A."/>
            <person name="Shiryaev A."/>
            <person name="Soop K."/>
            <person name="Spirin V."/>
            <person name="Szebenyi C."/>
            <person name="Tomsovsky M."/>
            <person name="Tulloss R.E."/>
            <person name="Uehling J."/>
            <person name="Grigoriev I.V."/>
            <person name="Vagvolgyi C."/>
            <person name="Papp T."/>
            <person name="Martin F.M."/>
            <person name="Miettinen O."/>
            <person name="Hibbett D.S."/>
            <person name="Nagy L.G."/>
        </authorList>
    </citation>
    <scope>NUCLEOTIDE SEQUENCE [LARGE SCALE GENOMIC DNA]</scope>
    <source>
        <strain evidence="3 4">FP101781</strain>
    </source>
</reference>
<dbReference type="InterPro" id="IPR051532">
    <property type="entry name" value="Ester_Hydrolysis_Enzymes"/>
</dbReference>
<evidence type="ECO:0000256" key="1">
    <source>
        <dbReference type="SAM" id="SignalP"/>
    </source>
</evidence>
<feature type="signal peptide" evidence="1">
    <location>
        <begin position="1"/>
        <end position="19"/>
    </location>
</feature>
<dbReference type="InterPro" id="IPR013830">
    <property type="entry name" value="SGNH_hydro"/>
</dbReference>
<dbReference type="STRING" id="71717.A0A4Y7SRJ4"/>
<dbReference type="Pfam" id="PF13472">
    <property type="entry name" value="Lipase_GDSL_2"/>
    <property type="match status" value="1"/>
</dbReference>
<keyword evidence="4" id="KW-1185">Reference proteome</keyword>
<name>A0A4Y7SRJ4_COPMI</name>
<dbReference type="AlphaFoldDB" id="A0A4Y7SRJ4"/>
<dbReference type="EMBL" id="QPFP01000068">
    <property type="protein sequence ID" value="TEB24331.1"/>
    <property type="molecule type" value="Genomic_DNA"/>
</dbReference>
<protein>
    <submittedName>
        <fullName evidence="3">FG-GAP repeat domain-containing protein</fullName>
    </submittedName>
</protein>